<name>A0AAW6TYB5_9BACT</name>
<accession>A0AAW6TYB5</accession>
<gene>
    <name evidence="1" type="ORF">QJ522_09285</name>
</gene>
<sequence length="135" mass="15007">MRKVSKVVLIASVATCAAIIVAAFRLPMPASWLFHFLNWRIESKQVRIFCRTDHEALLKACRELSAQMPKGGREARVYPMGVFSGRSLPRPIRALRPREVIVNEDGTVDISMFSGWTNSTPVGAKRASPLPTPCL</sequence>
<comment type="caution">
    <text evidence="1">The sequence shown here is derived from an EMBL/GenBank/DDBJ whole genome shotgun (WGS) entry which is preliminary data.</text>
</comment>
<dbReference type="RefSeq" id="WP_349244640.1">
    <property type="nucleotide sequence ID" value="NZ_JASCXX010000009.1"/>
</dbReference>
<proteinExistence type="predicted"/>
<reference evidence="1" key="1">
    <citation type="submission" date="2023-05" db="EMBL/GenBank/DDBJ databases">
        <title>Anaerotaeda fermentans gen. nov., sp. nov., a novel anaerobic planctomycete of the new family within the order Sedimentisphaerales isolated from Taman Peninsula, Russia.</title>
        <authorList>
            <person name="Khomyakova M.A."/>
            <person name="Merkel A.Y."/>
            <person name="Slobodkin A.I."/>
        </authorList>
    </citation>
    <scope>NUCLEOTIDE SEQUENCE</scope>
    <source>
        <strain evidence="1">M17dextr</strain>
    </source>
</reference>
<dbReference type="AlphaFoldDB" id="A0AAW6TYB5"/>
<keyword evidence="2" id="KW-1185">Reference proteome</keyword>
<protein>
    <submittedName>
        <fullName evidence="1">Uncharacterized protein</fullName>
    </submittedName>
</protein>
<dbReference type="Proteomes" id="UP001431776">
    <property type="component" value="Unassembled WGS sequence"/>
</dbReference>
<dbReference type="EMBL" id="JASCXX010000009">
    <property type="protein sequence ID" value="MDI6449234.1"/>
    <property type="molecule type" value="Genomic_DNA"/>
</dbReference>
<evidence type="ECO:0000313" key="2">
    <source>
        <dbReference type="Proteomes" id="UP001431776"/>
    </source>
</evidence>
<organism evidence="1 2">
    <name type="scientific">Anaerobaca lacustris</name>
    <dbReference type="NCBI Taxonomy" id="3044600"/>
    <lineage>
        <taxon>Bacteria</taxon>
        <taxon>Pseudomonadati</taxon>
        <taxon>Planctomycetota</taxon>
        <taxon>Phycisphaerae</taxon>
        <taxon>Sedimentisphaerales</taxon>
        <taxon>Anaerobacaceae</taxon>
        <taxon>Anaerobaca</taxon>
    </lineage>
</organism>
<evidence type="ECO:0000313" key="1">
    <source>
        <dbReference type="EMBL" id="MDI6449234.1"/>
    </source>
</evidence>